<name>A0ABP8TH86_9ACTN</name>
<dbReference type="CDD" id="cd07153">
    <property type="entry name" value="Fur_like"/>
    <property type="match status" value="1"/>
</dbReference>
<evidence type="ECO:0000256" key="8">
    <source>
        <dbReference type="ARBA" id="ARBA00023015"/>
    </source>
</evidence>
<protein>
    <submittedName>
        <fullName evidence="11">Fur family transcriptional regulator</fullName>
    </submittedName>
</protein>
<evidence type="ECO:0000313" key="12">
    <source>
        <dbReference type="Proteomes" id="UP001500212"/>
    </source>
</evidence>
<keyword evidence="12" id="KW-1185">Reference proteome</keyword>
<keyword evidence="9" id="KW-0238">DNA-binding</keyword>
<comment type="similarity">
    <text evidence="2">Belongs to the Fur family.</text>
</comment>
<evidence type="ECO:0000313" key="11">
    <source>
        <dbReference type="EMBL" id="GAA4605441.1"/>
    </source>
</evidence>
<dbReference type="InterPro" id="IPR036390">
    <property type="entry name" value="WH_DNA-bd_sf"/>
</dbReference>
<dbReference type="Gene3D" id="1.10.10.10">
    <property type="entry name" value="Winged helix-like DNA-binding domain superfamily/Winged helix DNA-binding domain"/>
    <property type="match status" value="1"/>
</dbReference>
<sequence>MGSHTATAGRRPRDGTSDEIAVRLRAAGLSPTRRRRQVLEALEGKRRLAGAHELYVELAGQGHPVGMSTVYRTLSALADAGLLHVFVRDGETRYRPCAPGRHYHLVCRRCGDVHEHPACDDGIWLDRIAVEVDFEPDPRLAEVYGVCGRCLRTPGDVPAD</sequence>
<accession>A0ABP8TH86</accession>
<comment type="caution">
    <text evidence="11">The sequence shown here is derived from an EMBL/GenBank/DDBJ whole genome shotgun (WGS) entry which is preliminary data.</text>
</comment>
<gene>
    <name evidence="11" type="ORF">GCM10023195_18870</name>
</gene>
<keyword evidence="4" id="KW-0963">Cytoplasm</keyword>
<evidence type="ECO:0000256" key="2">
    <source>
        <dbReference type="ARBA" id="ARBA00007957"/>
    </source>
</evidence>
<keyword evidence="7" id="KW-0862">Zinc</keyword>
<proteinExistence type="inferred from homology"/>
<keyword evidence="5" id="KW-0678">Repressor</keyword>
<dbReference type="RefSeq" id="WP_345351528.1">
    <property type="nucleotide sequence ID" value="NZ_BAABHJ010000005.1"/>
</dbReference>
<dbReference type="PANTHER" id="PTHR33202:SF2">
    <property type="entry name" value="FERRIC UPTAKE REGULATION PROTEIN"/>
    <property type="match status" value="1"/>
</dbReference>
<comment type="subunit">
    <text evidence="3">Homodimer.</text>
</comment>
<evidence type="ECO:0000256" key="3">
    <source>
        <dbReference type="ARBA" id="ARBA00011738"/>
    </source>
</evidence>
<dbReference type="SUPFAM" id="SSF46785">
    <property type="entry name" value="Winged helix' DNA-binding domain"/>
    <property type="match status" value="1"/>
</dbReference>
<organism evidence="11 12">
    <name type="scientific">Actinoallomurus liliacearum</name>
    <dbReference type="NCBI Taxonomy" id="1080073"/>
    <lineage>
        <taxon>Bacteria</taxon>
        <taxon>Bacillati</taxon>
        <taxon>Actinomycetota</taxon>
        <taxon>Actinomycetes</taxon>
        <taxon>Streptosporangiales</taxon>
        <taxon>Thermomonosporaceae</taxon>
        <taxon>Actinoallomurus</taxon>
    </lineage>
</organism>
<dbReference type="Proteomes" id="UP001500212">
    <property type="component" value="Unassembled WGS sequence"/>
</dbReference>
<evidence type="ECO:0000256" key="1">
    <source>
        <dbReference type="ARBA" id="ARBA00004496"/>
    </source>
</evidence>
<keyword evidence="6" id="KW-0479">Metal-binding</keyword>
<dbReference type="InterPro" id="IPR002481">
    <property type="entry name" value="FUR"/>
</dbReference>
<dbReference type="Gene3D" id="3.30.1490.190">
    <property type="match status" value="1"/>
</dbReference>
<evidence type="ECO:0000256" key="4">
    <source>
        <dbReference type="ARBA" id="ARBA00022490"/>
    </source>
</evidence>
<dbReference type="InterPro" id="IPR043135">
    <property type="entry name" value="Fur_C"/>
</dbReference>
<evidence type="ECO:0000256" key="7">
    <source>
        <dbReference type="ARBA" id="ARBA00022833"/>
    </source>
</evidence>
<evidence type="ECO:0000256" key="5">
    <source>
        <dbReference type="ARBA" id="ARBA00022491"/>
    </source>
</evidence>
<keyword evidence="8" id="KW-0805">Transcription regulation</keyword>
<dbReference type="InterPro" id="IPR036388">
    <property type="entry name" value="WH-like_DNA-bd_sf"/>
</dbReference>
<keyword evidence="10" id="KW-0804">Transcription</keyword>
<comment type="subcellular location">
    <subcellularLocation>
        <location evidence="1">Cytoplasm</location>
    </subcellularLocation>
</comment>
<dbReference type="PANTHER" id="PTHR33202">
    <property type="entry name" value="ZINC UPTAKE REGULATION PROTEIN"/>
    <property type="match status" value="1"/>
</dbReference>
<reference evidence="12" key="1">
    <citation type="journal article" date="2019" name="Int. J. Syst. Evol. Microbiol.">
        <title>The Global Catalogue of Microorganisms (GCM) 10K type strain sequencing project: providing services to taxonomists for standard genome sequencing and annotation.</title>
        <authorList>
            <consortium name="The Broad Institute Genomics Platform"/>
            <consortium name="The Broad Institute Genome Sequencing Center for Infectious Disease"/>
            <person name="Wu L."/>
            <person name="Ma J."/>
        </authorList>
    </citation>
    <scope>NUCLEOTIDE SEQUENCE [LARGE SCALE GENOMIC DNA]</scope>
    <source>
        <strain evidence="12">JCM 17938</strain>
    </source>
</reference>
<dbReference type="EMBL" id="BAABHJ010000005">
    <property type="protein sequence ID" value="GAA4605441.1"/>
    <property type="molecule type" value="Genomic_DNA"/>
</dbReference>
<dbReference type="Pfam" id="PF01475">
    <property type="entry name" value="FUR"/>
    <property type="match status" value="1"/>
</dbReference>
<evidence type="ECO:0000256" key="10">
    <source>
        <dbReference type="ARBA" id="ARBA00023163"/>
    </source>
</evidence>
<evidence type="ECO:0000256" key="9">
    <source>
        <dbReference type="ARBA" id="ARBA00023125"/>
    </source>
</evidence>
<evidence type="ECO:0000256" key="6">
    <source>
        <dbReference type="ARBA" id="ARBA00022723"/>
    </source>
</evidence>